<organism evidence="2 3">
    <name type="scientific">Amanita muscaria (strain Koide BX008)</name>
    <dbReference type="NCBI Taxonomy" id="946122"/>
    <lineage>
        <taxon>Eukaryota</taxon>
        <taxon>Fungi</taxon>
        <taxon>Dikarya</taxon>
        <taxon>Basidiomycota</taxon>
        <taxon>Agaricomycotina</taxon>
        <taxon>Agaricomycetes</taxon>
        <taxon>Agaricomycetidae</taxon>
        <taxon>Agaricales</taxon>
        <taxon>Pluteineae</taxon>
        <taxon>Amanitaceae</taxon>
        <taxon>Amanita</taxon>
    </lineage>
</organism>
<evidence type="ECO:0000313" key="2">
    <source>
        <dbReference type="EMBL" id="KIL71191.1"/>
    </source>
</evidence>
<name>A0A0C2XNM5_AMAMK</name>
<dbReference type="EMBL" id="KN818222">
    <property type="protein sequence ID" value="KIL71191.1"/>
    <property type="molecule type" value="Genomic_DNA"/>
</dbReference>
<reference evidence="2 3" key="1">
    <citation type="submission" date="2014-04" db="EMBL/GenBank/DDBJ databases">
        <title>Evolutionary Origins and Diversification of the Mycorrhizal Mutualists.</title>
        <authorList>
            <consortium name="DOE Joint Genome Institute"/>
            <consortium name="Mycorrhizal Genomics Consortium"/>
            <person name="Kohler A."/>
            <person name="Kuo A."/>
            <person name="Nagy L.G."/>
            <person name="Floudas D."/>
            <person name="Copeland A."/>
            <person name="Barry K.W."/>
            <person name="Cichocki N."/>
            <person name="Veneault-Fourrey C."/>
            <person name="LaButti K."/>
            <person name="Lindquist E.A."/>
            <person name="Lipzen A."/>
            <person name="Lundell T."/>
            <person name="Morin E."/>
            <person name="Murat C."/>
            <person name="Riley R."/>
            <person name="Ohm R."/>
            <person name="Sun H."/>
            <person name="Tunlid A."/>
            <person name="Henrissat B."/>
            <person name="Grigoriev I.V."/>
            <person name="Hibbett D.S."/>
            <person name="Martin F."/>
        </authorList>
    </citation>
    <scope>NUCLEOTIDE SEQUENCE [LARGE SCALE GENOMIC DNA]</scope>
    <source>
        <strain evidence="2 3">Koide BX008</strain>
    </source>
</reference>
<gene>
    <name evidence="2" type="ORF">M378DRAFT_204570</name>
</gene>
<keyword evidence="3" id="KW-1185">Reference proteome</keyword>
<accession>A0A0C2XNM5</accession>
<dbReference type="AlphaFoldDB" id="A0A0C2XNM5"/>
<dbReference type="InParanoid" id="A0A0C2XNM5"/>
<evidence type="ECO:0000313" key="3">
    <source>
        <dbReference type="Proteomes" id="UP000054549"/>
    </source>
</evidence>
<proteinExistence type="predicted"/>
<evidence type="ECO:0000256" key="1">
    <source>
        <dbReference type="SAM" id="MobiDB-lite"/>
    </source>
</evidence>
<sequence>MPRKWNMSDVWRTVKRLMHVPLRTAERDELQIHGDGGHYGTDSRSRQGAGHASGSRTRVNQRRDDTENSGESTHC</sequence>
<protein>
    <submittedName>
        <fullName evidence="2">Uncharacterized protein</fullName>
    </submittedName>
</protein>
<dbReference type="HOGENOM" id="CLU_2670540_0_0_1"/>
<dbReference type="Proteomes" id="UP000054549">
    <property type="component" value="Unassembled WGS sequence"/>
</dbReference>
<feature type="region of interest" description="Disordered" evidence="1">
    <location>
        <begin position="24"/>
        <end position="75"/>
    </location>
</feature>
<feature type="compositionally biased region" description="Basic and acidic residues" evidence="1">
    <location>
        <begin position="24"/>
        <end position="45"/>
    </location>
</feature>